<comment type="caution">
    <text evidence="5">The sequence shown here is derived from an EMBL/GenBank/DDBJ whole genome shotgun (WGS) entry which is preliminary data.</text>
</comment>
<organism evidence="5 6">
    <name type="scientific">Trichoderma arundinaceum</name>
    <dbReference type="NCBI Taxonomy" id="490622"/>
    <lineage>
        <taxon>Eukaryota</taxon>
        <taxon>Fungi</taxon>
        <taxon>Dikarya</taxon>
        <taxon>Ascomycota</taxon>
        <taxon>Pezizomycotina</taxon>
        <taxon>Sordariomycetes</taxon>
        <taxon>Hypocreomycetidae</taxon>
        <taxon>Hypocreales</taxon>
        <taxon>Hypocreaceae</taxon>
        <taxon>Trichoderma</taxon>
    </lineage>
</organism>
<dbReference type="PROSITE" id="PS50297">
    <property type="entry name" value="ANK_REP_REGION"/>
    <property type="match status" value="1"/>
</dbReference>
<dbReference type="SUPFAM" id="SSF48403">
    <property type="entry name" value="Ankyrin repeat"/>
    <property type="match status" value="1"/>
</dbReference>
<evidence type="ECO:0000313" key="6">
    <source>
        <dbReference type="Proteomes" id="UP000266272"/>
    </source>
</evidence>
<dbReference type="Pfam" id="PF00023">
    <property type="entry name" value="Ank"/>
    <property type="match status" value="1"/>
</dbReference>
<evidence type="ECO:0000313" key="5">
    <source>
        <dbReference type="EMBL" id="RFU75484.1"/>
    </source>
</evidence>
<accession>A0A395NHQ7</accession>
<dbReference type="SMART" id="SM00248">
    <property type="entry name" value="ANK"/>
    <property type="match status" value="4"/>
</dbReference>
<feature type="compositionally biased region" description="Low complexity" evidence="4">
    <location>
        <begin position="1"/>
        <end position="17"/>
    </location>
</feature>
<dbReference type="AlphaFoldDB" id="A0A395NHQ7"/>
<proteinExistence type="predicted"/>
<dbReference type="InterPro" id="IPR036770">
    <property type="entry name" value="Ankyrin_rpt-contain_sf"/>
</dbReference>
<dbReference type="InterPro" id="IPR002110">
    <property type="entry name" value="Ankyrin_rpt"/>
</dbReference>
<dbReference type="Proteomes" id="UP000266272">
    <property type="component" value="Unassembled WGS sequence"/>
</dbReference>
<keyword evidence="2 3" id="KW-0040">ANK repeat</keyword>
<dbReference type="Gene3D" id="1.25.40.20">
    <property type="entry name" value="Ankyrin repeat-containing domain"/>
    <property type="match status" value="3"/>
</dbReference>
<reference evidence="5 6" key="1">
    <citation type="journal article" date="2018" name="PLoS Pathog.">
        <title>Evolution of structural diversity of trichothecenes, a family of toxins produced by plant pathogenic and entomopathogenic fungi.</title>
        <authorList>
            <person name="Proctor R.H."/>
            <person name="McCormick S.P."/>
            <person name="Kim H.S."/>
            <person name="Cardoza R.E."/>
            <person name="Stanley A.M."/>
            <person name="Lindo L."/>
            <person name="Kelly A."/>
            <person name="Brown D.W."/>
            <person name="Lee T."/>
            <person name="Vaughan M.M."/>
            <person name="Alexander N.J."/>
            <person name="Busman M."/>
            <person name="Gutierrez S."/>
        </authorList>
    </citation>
    <scope>NUCLEOTIDE SEQUENCE [LARGE SCALE GENOMIC DNA]</scope>
    <source>
        <strain evidence="5 6">IBT 40837</strain>
    </source>
</reference>
<evidence type="ECO:0000256" key="4">
    <source>
        <dbReference type="SAM" id="MobiDB-lite"/>
    </source>
</evidence>
<name>A0A395NHQ7_TRIAR</name>
<dbReference type="EMBL" id="PXOA01000433">
    <property type="protein sequence ID" value="RFU75484.1"/>
    <property type="molecule type" value="Genomic_DNA"/>
</dbReference>
<dbReference type="OrthoDB" id="21416at2759"/>
<feature type="repeat" description="ANK" evidence="3">
    <location>
        <begin position="112"/>
        <end position="141"/>
    </location>
</feature>
<evidence type="ECO:0000256" key="2">
    <source>
        <dbReference type="ARBA" id="ARBA00023043"/>
    </source>
</evidence>
<dbReference type="PANTHER" id="PTHR24134">
    <property type="entry name" value="ANKYRIN REPEAT-CONTAINING PROTEIN DDB_G0279043"/>
    <property type="match status" value="1"/>
</dbReference>
<dbReference type="PROSITE" id="PS50088">
    <property type="entry name" value="ANK_REPEAT"/>
    <property type="match status" value="1"/>
</dbReference>
<evidence type="ECO:0000256" key="3">
    <source>
        <dbReference type="PROSITE-ProRule" id="PRU00023"/>
    </source>
</evidence>
<keyword evidence="1" id="KW-0677">Repeat</keyword>
<evidence type="ECO:0000256" key="1">
    <source>
        <dbReference type="ARBA" id="ARBA00022737"/>
    </source>
</evidence>
<protein>
    <submittedName>
        <fullName evidence="5">Ankyrin repeat-containing domain</fullName>
    </submittedName>
</protein>
<dbReference type="STRING" id="490622.A0A395NHQ7"/>
<sequence>MSDSGSDSGSDSSSDSSAHWPPKCHAYIKPCDLRTESEEDNVKKLIEQGNTISPSILWAAVYWCRPESVDLLLSAGVDPNWRHAKAEEIMPRGGHDWLDRDPDRNTRWEDIGTNYPLHVAAFEGGQQSYNIVRSLLRHGADPYAVFAAELEDMQYVEEARPLFPGQEICHPQDPNTESDWQTQRMLSLPGEDFSGTIPPFERLEFGLQSVIHSILEDGSWFELFLDCPEFMNDLKLEHRDPQGRTLFLSACRRRFGADKQLRTGWKDDAEFKKGQDHDSDTLAALPPGIDSRPCAEEAQIQTAIQLLLNLGADPLVTDNQGKNALHQLLDTHAGDFSSPPKMRQSLRHLAARFPSLVNQPDRNGMSPIHTATRRLWRYTELLYTSIHRDEDIEKRPPEDCVLDLIEAGADVHARDARNNTVLHYLADAHLDALDYGERRRQLFSLLLDKFDCALDINTPNTFGLRPIQIMLGYSTRKDDWQEHDLEFSRHMPSDTTSVDVELFRKFDEAGTDWKVRDGRGRTLLHGVAQTSGCRARIEWRCRYLVEKGVDPLARDDDGKTSHDLVAQWPGYWVIDLLKEYEEAEAHKNPSDIVNSEHQT</sequence>
<keyword evidence="6" id="KW-1185">Reference proteome</keyword>
<dbReference type="PANTHER" id="PTHR24134:SF9">
    <property type="entry name" value="ANKYRIN REPEAT AND SOCS BOX PROTEIN 8"/>
    <property type="match status" value="1"/>
</dbReference>
<feature type="region of interest" description="Disordered" evidence="4">
    <location>
        <begin position="1"/>
        <end position="21"/>
    </location>
</feature>
<gene>
    <name evidence="5" type="ORF">TARUN_6758</name>
</gene>